<dbReference type="RefSeq" id="WP_275419104.1">
    <property type="nucleotide sequence ID" value="NZ_CP106878.1"/>
</dbReference>
<evidence type="ECO:0000313" key="2">
    <source>
        <dbReference type="Proteomes" id="UP001164718"/>
    </source>
</evidence>
<sequence length="36" mass="4046">MGTLVCQVCQSTIDYFENEKVTVLYGTCSHCSTKKQ</sequence>
<reference evidence="1" key="1">
    <citation type="submission" date="2022-09" db="EMBL/GenBank/DDBJ databases">
        <title>Complete Genomes of Fervidibacillus albus and Fervidibacillus halotolerans isolated from tidal flat sediments.</title>
        <authorList>
            <person name="Kwon K.K."/>
            <person name="Yang S.-H."/>
            <person name="Park M.J."/>
            <person name="Oh H.-M."/>
        </authorList>
    </citation>
    <scope>NUCLEOTIDE SEQUENCE</scope>
    <source>
        <strain evidence="1">MEBiC13591</strain>
    </source>
</reference>
<protein>
    <submittedName>
        <fullName evidence="1">GapA-binding peptide SR1P</fullName>
    </submittedName>
</protein>
<dbReference type="Pfam" id="PF13790">
    <property type="entry name" value="SR1P"/>
    <property type="match status" value="1"/>
</dbReference>
<accession>A0A9E8RXI5</accession>
<dbReference type="InterPro" id="IPR025236">
    <property type="entry name" value="SR1P"/>
</dbReference>
<name>A0A9E8RXI5_9BACI</name>
<gene>
    <name evidence="1" type="ORF">OE104_07330</name>
</gene>
<organism evidence="1 2">
    <name type="scientific">Fervidibacillus albus</name>
    <dbReference type="NCBI Taxonomy" id="2980026"/>
    <lineage>
        <taxon>Bacteria</taxon>
        <taxon>Bacillati</taxon>
        <taxon>Bacillota</taxon>
        <taxon>Bacilli</taxon>
        <taxon>Bacillales</taxon>
        <taxon>Bacillaceae</taxon>
        <taxon>Fervidibacillus</taxon>
    </lineage>
</organism>
<dbReference type="Proteomes" id="UP001164718">
    <property type="component" value="Chromosome"/>
</dbReference>
<proteinExistence type="predicted"/>
<evidence type="ECO:0000313" key="1">
    <source>
        <dbReference type="EMBL" id="WAA11279.1"/>
    </source>
</evidence>
<dbReference type="AlphaFoldDB" id="A0A9E8RXI5"/>
<dbReference type="KEGG" id="faf:OE104_07330"/>
<dbReference type="EMBL" id="CP106878">
    <property type="protein sequence ID" value="WAA11279.1"/>
    <property type="molecule type" value="Genomic_DNA"/>
</dbReference>
<keyword evidence="2" id="KW-1185">Reference proteome</keyword>